<dbReference type="Bgee" id="ENSACAG00000016378">
    <property type="expression patterns" value="Expressed in dewlap and 2 other cell types or tissues"/>
</dbReference>
<sequence length="705" mass="78595">MKLDKIILMISDINIFPLQSTSSSKHKMSESNSILSNIFKRVRLPSPGNNTSYFSFKDPGSPSIFYDSGYNESLKDQSFNYAEAEHKREQNDRGLPEYSKHAHPSSLCASVSSSIENKHNTTLLSGRKEASIHTDYSETPRIAKKELSIRRRLLVSKAASAGALGCSERQLSPSGNSCKKTCSSLFHSFDERISKSALDSPRDKSYQPLATSTLKSEDTISGSQRLRLAFSQQRTSTIDDSKPKGNLLSEPSLSPIQPQFSADTHSCFFDSALQSINDKNTCSKLVGTPQCRLPRTNDDKSITPINSIVEGFHLTIAEITTPPVTEIGNLSLLTPDSISYKALSCDKSEDSSSEHDGSFQELRKCSEPSSTVKSKRKLRKLQRSRRLSTLSERGSQSEKEENDSTFSNSKCDLKISAGCSNEDSDLVFSANDNRCMVPNPENLSRTPALQLIHTLFMQNRSKKKEESDLLNNTGGLDISLLKCVVAQLIGKKMGIKKLDILTELRDRHLKHVLTMILDILTVESLCSMWNVCQNWREIIVLDKQANRRRKFYIKQLRAATKRNIANAEDAATRLMMTRLALRPVQAQGKSPALKTQPVLNKSLTPQGCSSILQSTSKHEAYVKVAQTLFTGEALKPCPKCQSPAKYESFKKRGLCSREDCAFDFCSLCLCDFHGSRDCSTSSWKWQNTKYALPGSAKSKRNLKRL</sequence>
<comment type="pathway">
    <text evidence="1">Protein modification; protein ubiquitination.</text>
</comment>
<proteinExistence type="predicted"/>
<keyword evidence="14" id="KW-1185">Reference proteome</keyword>
<feature type="domain" description="ZBR-type" evidence="12">
    <location>
        <begin position="633"/>
        <end position="681"/>
    </location>
</feature>
<dbReference type="GeneTree" id="ENSGT00530000063692"/>
<gene>
    <name evidence="13" type="primary">FBXO43</name>
</gene>
<evidence type="ECO:0000256" key="11">
    <source>
        <dbReference type="SAM" id="MobiDB-lite"/>
    </source>
</evidence>
<keyword evidence="4 10" id="KW-0863">Zinc-finger</keyword>
<dbReference type="FunFam" id="1.20.1280.50:FF:000046">
    <property type="entry name" value="F-box protein 43"/>
    <property type="match status" value="1"/>
</dbReference>
<dbReference type="STRING" id="28377.ENSACAP00000021056"/>
<evidence type="ECO:0000256" key="1">
    <source>
        <dbReference type="ARBA" id="ARBA00004906"/>
    </source>
</evidence>
<evidence type="ECO:0000256" key="5">
    <source>
        <dbReference type="ARBA" id="ARBA00022786"/>
    </source>
</evidence>
<dbReference type="Ensembl" id="ENSACAT00000022547.3">
    <property type="protein sequence ID" value="ENSACAP00000021056.3"/>
    <property type="gene ID" value="ENSACAG00000016378.4"/>
</dbReference>
<reference evidence="13" key="3">
    <citation type="submission" date="2025-09" db="UniProtKB">
        <authorList>
            <consortium name="Ensembl"/>
        </authorList>
    </citation>
    <scope>IDENTIFICATION</scope>
</reference>
<evidence type="ECO:0000256" key="4">
    <source>
        <dbReference type="ARBA" id="ARBA00022771"/>
    </source>
</evidence>
<dbReference type="Gene3D" id="1.20.1280.50">
    <property type="match status" value="1"/>
</dbReference>
<evidence type="ECO:0000256" key="2">
    <source>
        <dbReference type="ARBA" id="ARBA00022553"/>
    </source>
</evidence>
<dbReference type="FunFam" id="2.20.25.20:FF:000006">
    <property type="entry name" value="F-box only protein 5"/>
    <property type="match status" value="1"/>
</dbReference>
<evidence type="ECO:0000256" key="3">
    <source>
        <dbReference type="ARBA" id="ARBA00022723"/>
    </source>
</evidence>
<dbReference type="GO" id="GO:0008270">
    <property type="term" value="F:zinc ion binding"/>
    <property type="evidence" value="ECO:0007669"/>
    <property type="project" value="UniProtKB-KW"/>
</dbReference>
<evidence type="ECO:0000259" key="12">
    <source>
        <dbReference type="PROSITE" id="PS51872"/>
    </source>
</evidence>
<dbReference type="Proteomes" id="UP000001646">
    <property type="component" value="Unplaced"/>
</dbReference>
<accession>H9GV15</accession>
<evidence type="ECO:0000313" key="14">
    <source>
        <dbReference type="Proteomes" id="UP000001646"/>
    </source>
</evidence>
<dbReference type="GO" id="GO:0007088">
    <property type="term" value="P:regulation of mitotic nuclear division"/>
    <property type="evidence" value="ECO:0000318"/>
    <property type="project" value="GO_Central"/>
</dbReference>
<dbReference type="InterPro" id="IPR047147">
    <property type="entry name" value="FBX5_43"/>
</dbReference>
<dbReference type="Gene3D" id="2.20.25.20">
    <property type="match status" value="1"/>
</dbReference>
<reference evidence="13" key="2">
    <citation type="submission" date="2025-08" db="UniProtKB">
        <authorList>
            <consortium name="Ensembl"/>
        </authorList>
    </citation>
    <scope>IDENTIFICATION</scope>
</reference>
<dbReference type="GO" id="GO:0016567">
    <property type="term" value="P:protein ubiquitination"/>
    <property type="evidence" value="ECO:0007669"/>
    <property type="project" value="UniProtKB-UniPathway"/>
</dbReference>
<reference evidence="13" key="1">
    <citation type="submission" date="2009-12" db="EMBL/GenBank/DDBJ databases">
        <title>The Genome Sequence of Anolis carolinensis (Green Anole Lizard).</title>
        <authorList>
            <consortium name="The Genome Sequencing Platform"/>
            <person name="Di Palma F."/>
            <person name="Alfoldi J."/>
            <person name="Heiman D."/>
            <person name="Young S."/>
            <person name="Grabherr M."/>
            <person name="Johnson J."/>
            <person name="Lander E.S."/>
            <person name="Lindblad-Toh K."/>
        </authorList>
    </citation>
    <scope>NUCLEOTIDE SEQUENCE [LARGE SCALE GENOMIC DNA]</scope>
    <source>
        <strain evidence="13">JBL SC #1</strain>
    </source>
</reference>
<feature type="compositionally biased region" description="Basic residues" evidence="11">
    <location>
        <begin position="373"/>
        <end position="386"/>
    </location>
</feature>
<keyword evidence="7" id="KW-0832">Ubl conjugation</keyword>
<feature type="compositionally biased region" description="Basic and acidic residues" evidence="11">
    <location>
        <begin position="83"/>
        <end position="100"/>
    </location>
</feature>
<dbReference type="PANTHER" id="PTHR15493:SF1">
    <property type="entry name" value="F-BOX ONLY PROTEIN 43"/>
    <property type="match status" value="1"/>
</dbReference>
<evidence type="ECO:0000256" key="9">
    <source>
        <dbReference type="ARBA" id="ARBA00068913"/>
    </source>
</evidence>
<evidence type="ECO:0000256" key="7">
    <source>
        <dbReference type="ARBA" id="ARBA00022843"/>
    </source>
</evidence>
<keyword evidence="6" id="KW-0862">Zinc</keyword>
<dbReference type="InParanoid" id="H9GV15"/>
<evidence type="ECO:0000313" key="13">
    <source>
        <dbReference type="Ensembl" id="ENSACAP00000021056.3"/>
    </source>
</evidence>
<keyword evidence="8" id="KW-0469">Meiosis</keyword>
<evidence type="ECO:0000256" key="8">
    <source>
        <dbReference type="ARBA" id="ARBA00023254"/>
    </source>
</evidence>
<dbReference type="GO" id="GO:0051321">
    <property type="term" value="P:meiotic cell cycle"/>
    <property type="evidence" value="ECO:0007669"/>
    <property type="project" value="UniProtKB-KW"/>
</dbReference>
<protein>
    <recommendedName>
        <fullName evidence="9">F-box only protein 43</fullName>
    </recommendedName>
</protein>
<feature type="compositionally biased region" description="Basic and acidic residues" evidence="11">
    <location>
        <begin position="347"/>
        <end position="366"/>
    </location>
</feature>
<dbReference type="AlphaFoldDB" id="H9GV15"/>
<dbReference type="GO" id="GO:0045835">
    <property type="term" value="P:negative regulation of meiotic nuclear division"/>
    <property type="evidence" value="ECO:0000318"/>
    <property type="project" value="GO_Central"/>
</dbReference>
<dbReference type="CDD" id="cd20365">
    <property type="entry name" value="BRcat_RBR_FBXO43"/>
    <property type="match status" value="1"/>
</dbReference>
<dbReference type="PROSITE" id="PS51872">
    <property type="entry name" value="ZF_ZBR"/>
    <property type="match status" value="1"/>
</dbReference>
<feature type="region of interest" description="Disordered" evidence="11">
    <location>
        <begin position="347"/>
        <end position="408"/>
    </location>
</feature>
<keyword evidence="5" id="KW-0833">Ubl conjugation pathway</keyword>
<name>H9GV15_ANOCA</name>
<evidence type="ECO:0000256" key="10">
    <source>
        <dbReference type="PROSITE-ProRule" id="PRU01220"/>
    </source>
</evidence>
<dbReference type="UniPathway" id="UPA00143"/>
<keyword evidence="2" id="KW-0597">Phosphoprotein</keyword>
<organism evidence="13 14">
    <name type="scientific">Anolis carolinensis</name>
    <name type="common">Green anole</name>
    <name type="synonym">American chameleon</name>
    <dbReference type="NCBI Taxonomy" id="28377"/>
    <lineage>
        <taxon>Eukaryota</taxon>
        <taxon>Metazoa</taxon>
        <taxon>Chordata</taxon>
        <taxon>Craniata</taxon>
        <taxon>Vertebrata</taxon>
        <taxon>Euteleostomi</taxon>
        <taxon>Lepidosauria</taxon>
        <taxon>Squamata</taxon>
        <taxon>Bifurcata</taxon>
        <taxon>Unidentata</taxon>
        <taxon>Episquamata</taxon>
        <taxon>Toxicofera</taxon>
        <taxon>Iguania</taxon>
        <taxon>Dactyloidae</taxon>
        <taxon>Anolis</taxon>
    </lineage>
</organism>
<dbReference type="InterPro" id="IPR044064">
    <property type="entry name" value="ZF_ZBR"/>
</dbReference>
<dbReference type="GO" id="GO:0005634">
    <property type="term" value="C:nucleus"/>
    <property type="evidence" value="ECO:0000318"/>
    <property type="project" value="GO_Central"/>
</dbReference>
<dbReference type="PANTHER" id="PTHR15493">
    <property type="entry name" value="F-BOX ONLY PROTEIN 5 AND 43"/>
    <property type="match status" value="1"/>
</dbReference>
<dbReference type="HOGENOM" id="CLU_029091_0_0_1"/>
<dbReference type="eggNOG" id="ENOG502QRSQ">
    <property type="taxonomic scope" value="Eukaryota"/>
</dbReference>
<keyword evidence="3" id="KW-0479">Metal-binding</keyword>
<feature type="region of interest" description="Disordered" evidence="11">
    <location>
        <begin position="83"/>
        <end position="103"/>
    </location>
</feature>
<evidence type="ECO:0000256" key="6">
    <source>
        <dbReference type="ARBA" id="ARBA00022833"/>
    </source>
</evidence>